<evidence type="ECO:0000256" key="13">
    <source>
        <dbReference type="SAM" id="Phobius"/>
    </source>
</evidence>
<keyword evidence="5" id="KW-0813">Transport</keyword>
<name>A0A8J8GBQ3_9BACI</name>
<dbReference type="InterPro" id="IPR050222">
    <property type="entry name" value="MATE_MdtK"/>
</dbReference>
<evidence type="ECO:0000256" key="7">
    <source>
        <dbReference type="ARBA" id="ARBA00022475"/>
    </source>
</evidence>
<dbReference type="InterPro" id="IPR048279">
    <property type="entry name" value="MdtK-like"/>
</dbReference>
<evidence type="ECO:0000256" key="5">
    <source>
        <dbReference type="ARBA" id="ARBA00022448"/>
    </source>
</evidence>
<feature type="transmembrane region" description="Helical" evidence="13">
    <location>
        <begin position="133"/>
        <end position="150"/>
    </location>
</feature>
<evidence type="ECO:0000256" key="12">
    <source>
        <dbReference type="ARBA" id="ARBA00031636"/>
    </source>
</evidence>
<dbReference type="Pfam" id="PF01554">
    <property type="entry name" value="MatE"/>
    <property type="match status" value="2"/>
</dbReference>
<feature type="transmembrane region" description="Helical" evidence="13">
    <location>
        <begin position="316"/>
        <end position="337"/>
    </location>
</feature>
<keyword evidence="9 13" id="KW-1133">Transmembrane helix</keyword>
<dbReference type="RefSeq" id="WP_173730075.1">
    <property type="nucleotide sequence ID" value="NZ_JABTTE010000003.1"/>
</dbReference>
<dbReference type="GO" id="GO:0042910">
    <property type="term" value="F:xenobiotic transmembrane transporter activity"/>
    <property type="evidence" value="ECO:0007669"/>
    <property type="project" value="InterPro"/>
</dbReference>
<evidence type="ECO:0000313" key="15">
    <source>
        <dbReference type="Proteomes" id="UP000625804"/>
    </source>
</evidence>
<feature type="transmembrane region" description="Helical" evidence="13">
    <location>
        <begin position="389"/>
        <end position="412"/>
    </location>
</feature>
<evidence type="ECO:0000256" key="8">
    <source>
        <dbReference type="ARBA" id="ARBA00022692"/>
    </source>
</evidence>
<comment type="similarity">
    <text evidence="3">Belongs to the multi antimicrobial extrusion (MATE) (TC 2.A.66.1) family.</text>
</comment>
<comment type="subcellular location">
    <subcellularLocation>
        <location evidence="2">Cell membrane</location>
        <topology evidence="2">Multi-pass membrane protein</topology>
    </subcellularLocation>
</comment>
<keyword evidence="10" id="KW-0406">Ion transport</keyword>
<comment type="function">
    <text evidence="1">Multidrug efflux pump.</text>
</comment>
<dbReference type="GO" id="GO:0015297">
    <property type="term" value="F:antiporter activity"/>
    <property type="evidence" value="ECO:0007669"/>
    <property type="project" value="UniProtKB-KW"/>
</dbReference>
<dbReference type="EMBL" id="JABTTE010000003">
    <property type="protein sequence ID" value="NSL50869.1"/>
    <property type="molecule type" value="Genomic_DNA"/>
</dbReference>
<feature type="transmembrane region" description="Helical" evidence="13">
    <location>
        <begin position="12"/>
        <end position="30"/>
    </location>
</feature>
<keyword evidence="6" id="KW-0050">Antiport</keyword>
<comment type="caution">
    <text evidence="14">The sequence shown here is derived from an EMBL/GenBank/DDBJ whole genome shotgun (WGS) entry which is preliminary data.</text>
</comment>
<evidence type="ECO:0000256" key="4">
    <source>
        <dbReference type="ARBA" id="ARBA00020268"/>
    </source>
</evidence>
<feature type="transmembrane region" description="Helical" evidence="13">
    <location>
        <begin position="286"/>
        <end position="304"/>
    </location>
</feature>
<dbReference type="AlphaFoldDB" id="A0A8J8GBQ3"/>
<dbReference type="CDD" id="cd13131">
    <property type="entry name" value="MATE_NorM_like"/>
    <property type="match status" value="1"/>
</dbReference>
<organism evidence="14 15">
    <name type="scientific">Calidifontibacillus erzurumensis</name>
    <dbReference type="NCBI Taxonomy" id="2741433"/>
    <lineage>
        <taxon>Bacteria</taxon>
        <taxon>Bacillati</taxon>
        <taxon>Bacillota</taxon>
        <taxon>Bacilli</taxon>
        <taxon>Bacillales</taxon>
        <taxon>Bacillaceae</taxon>
        <taxon>Calidifontibacillus/Schinkia group</taxon>
        <taxon>Calidifontibacillus</taxon>
    </lineage>
</organism>
<proteinExistence type="inferred from homology"/>
<gene>
    <name evidence="14" type="ORF">HR057_03700</name>
</gene>
<feature type="transmembrane region" description="Helical" evidence="13">
    <location>
        <begin position="91"/>
        <end position="113"/>
    </location>
</feature>
<dbReference type="GO" id="GO:0006811">
    <property type="term" value="P:monoatomic ion transport"/>
    <property type="evidence" value="ECO:0007669"/>
    <property type="project" value="UniProtKB-KW"/>
</dbReference>
<keyword evidence="15" id="KW-1185">Reference proteome</keyword>
<evidence type="ECO:0000256" key="11">
    <source>
        <dbReference type="ARBA" id="ARBA00023136"/>
    </source>
</evidence>
<sequence>MEQTFNNKQKLILLLKIFIPILITQLGLYSMNFFDTTMSGKAGANDLAGVAIGASLWVPIFTGINGILMAVTPTVAQLSGSGKIKDIPLSVIQAIYLSLLISIIILVIGMIAIDPILNQMKLTKEVRTISKHYLIGLGFGIIPLFIYTVLRCFIDALGHTRVTMMITLLSLPINIFFNYVLIFGKWGFPRLGGIGTGYATTITYWVILIVTLLIVIKAKPFNSYQLFRNYYSIQIKYWKDLLKIGVPIGFAVFFETSIFSAVTLLMSEYNTITIASHQAAMNFASFLYMIPLSISMALTIVIGFEVGAQRYLDAKAYSFLGISFAILLAFCTSIFLYNFKIEVASFYTNDPRVLELTAQFLLYAILFQMSDAIGAPIQGALRGYKDVNATFIMAFISYWLIGLPTGILLAKFTVLEAFGYWVGLIIGLAVGAVTLFWRLRYIQTKKFKQDAEISIA</sequence>
<keyword evidence="11 13" id="KW-0472">Membrane</keyword>
<evidence type="ECO:0000313" key="14">
    <source>
        <dbReference type="EMBL" id="NSL50869.1"/>
    </source>
</evidence>
<evidence type="ECO:0000256" key="2">
    <source>
        <dbReference type="ARBA" id="ARBA00004651"/>
    </source>
</evidence>
<evidence type="ECO:0000256" key="1">
    <source>
        <dbReference type="ARBA" id="ARBA00003408"/>
    </source>
</evidence>
<feature type="transmembrane region" description="Helical" evidence="13">
    <location>
        <begin position="357"/>
        <end position="377"/>
    </location>
</feature>
<feature type="transmembrane region" description="Helical" evidence="13">
    <location>
        <begin position="162"/>
        <end position="182"/>
    </location>
</feature>
<accession>A0A8J8GBQ3</accession>
<dbReference type="PANTHER" id="PTHR43298:SF2">
    <property type="entry name" value="FMN_FAD EXPORTER YEEO-RELATED"/>
    <property type="match status" value="1"/>
</dbReference>
<dbReference type="GO" id="GO:0005886">
    <property type="term" value="C:plasma membrane"/>
    <property type="evidence" value="ECO:0007669"/>
    <property type="project" value="UniProtKB-SubCell"/>
</dbReference>
<feature type="transmembrane region" description="Helical" evidence="13">
    <location>
        <begin position="202"/>
        <end position="220"/>
    </location>
</feature>
<dbReference type="Proteomes" id="UP000625804">
    <property type="component" value="Unassembled WGS sequence"/>
</dbReference>
<evidence type="ECO:0000256" key="6">
    <source>
        <dbReference type="ARBA" id="ARBA00022449"/>
    </source>
</evidence>
<reference evidence="14" key="1">
    <citation type="submission" date="2020-06" db="EMBL/GenBank/DDBJ databases">
        <title>A novel thermopfilic bacterium from Erzurum, Turkey.</title>
        <authorList>
            <person name="Adiguzel A."/>
            <person name="Ay H."/>
            <person name="Baltaci M.O."/>
        </authorList>
    </citation>
    <scope>NUCLEOTIDE SEQUENCE</scope>
    <source>
        <strain evidence="14">P2</strain>
    </source>
</reference>
<feature type="transmembrane region" description="Helical" evidence="13">
    <location>
        <begin position="241"/>
        <end position="266"/>
    </location>
</feature>
<evidence type="ECO:0000256" key="10">
    <source>
        <dbReference type="ARBA" id="ARBA00023065"/>
    </source>
</evidence>
<keyword evidence="7" id="KW-1003">Cell membrane</keyword>
<dbReference type="InterPro" id="IPR002528">
    <property type="entry name" value="MATE_fam"/>
</dbReference>
<dbReference type="PIRSF" id="PIRSF006603">
    <property type="entry name" value="DinF"/>
    <property type="match status" value="1"/>
</dbReference>
<dbReference type="PANTHER" id="PTHR43298">
    <property type="entry name" value="MULTIDRUG RESISTANCE PROTEIN NORM-RELATED"/>
    <property type="match status" value="1"/>
</dbReference>
<feature type="transmembrane region" description="Helical" evidence="13">
    <location>
        <begin position="50"/>
        <end position="71"/>
    </location>
</feature>
<protein>
    <recommendedName>
        <fullName evidence="4">Probable multidrug resistance protein NorM</fullName>
    </recommendedName>
    <alternativeName>
        <fullName evidence="12">Multidrug-efflux transporter</fullName>
    </alternativeName>
</protein>
<evidence type="ECO:0000256" key="9">
    <source>
        <dbReference type="ARBA" id="ARBA00022989"/>
    </source>
</evidence>
<feature type="transmembrane region" description="Helical" evidence="13">
    <location>
        <begin position="418"/>
        <end position="439"/>
    </location>
</feature>
<keyword evidence="8 13" id="KW-0812">Transmembrane</keyword>
<dbReference type="NCBIfam" id="TIGR00797">
    <property type="entry name" value="matE"/>
    <property type="match status" value="1"/>
</dbReference>
<evidence type="ECO:0000256" key="3">
    <source>
        <dbReference type="ARBA" id="ARBA00010199"/>
    </source>
</evidence>